<name>A3LS42_PICST</name>
<feature type="domain" description="ABC transporter" evidence="9">
    <location>
        <begin position="756"/>
        <end position="1073"/>
    </location>
</feature>
<dbReference type="PROSITE" id="PS50013">
    <property type="entry name" value="CHROMO_2"/>
    <property type="match status" value="1"/>
</dbReference>
<feature type="region of interest" description="Disordered" evidence="7">
    <location>
        <begin position="1064"/>
        <end position="1141"/>
    </location>
</feature>
<dbReference type="PANTHER" id="PTHR19211:SF14">
    <property type="entry name" value="ATP-BINDING CASSETTE SUB-FAMILY F MEMBER 1"/>
    <property type="match status" value="1"/>
</dbReference>
<evidence type="ECO:0000256" key="3">
    <source>
        <dbReference type="ARBA" id="ARBA00022490"/>
    </source>
</evidence>
<evidence type="ECO:0000256" key="2">
    <source>
        <dbReference type="ARBA" id="ARBA00011054"/>
    </source>
</evidence>
<dbReference type="STRING" id="322104.A3LS42"/>
<organism evidence="10 11">
    <name type="scientific">Scheffersomyces stipitis (strain ATCC 58785 / CBS 6054 / NBRC 10063 / NRRL Y-11545)</name>
    <name type="common">Yeast</name>
    <name type="synonym">Pichia stipitis</name>
    <dbReference type="NCBI Taxonomy" id="322104"/>
    <lineage>
        <taxon>Eukaryota</taxon>
        <taxon>Fungi</taxon>
        <taxon>Dikarya</taxon>
        <taxon>Ascomycota</taxon>
        <taxon>Saccharomycotina</taxon>
        <taxon>Pichiomycetes</taxon>
        <taxon>Debaryomycetaceae</taxon>
        <taxon>Scheffersomyces</taxon>
    </lineage>
</organism>
<dbReference type="GO" id="GO:0016887">
    <property type="term" value="F:ATP hydrolysis activity"/>
    <property type="evidence" value="ECO:0007669"/>
    <property type="project" value="EnsemblFungi"/>
</dbReference>
<keyword evidence="11" id="KW-1185">Reference proteome</keyword>
<dbReference type="eggNOG" id="KOG1242">
    <property type="taxonomic scope" value="Eukaryota"/>
</dbReference>
<dbReference type="Pfam" id="PF00385">
    <property type="entry name" value="Chromo"/>
    <property type="match status" value="1"/>
</dbReference>
<feature type="compositionally biased region" description="Basic and acidic residues" evidence="7">
    <location>
        <begin position="1105"/>
        <end position="1115"/>
    </location>
</feature>
<dbReference type="InterPro" id="IPR017871">
    <property type="entry name" value="ABC_transporter-like_CS"/>
</dbReference>
<dbReference type="InterPro" id="IPR056891">
    <property type="entry name" value="NEW1_HB"/>
</dbReference>
<dbReference type="InterPro" id="IPR003439">
    <property type="entry name" value="ABC_transporter-like_ATP-bd"/>
</dbReference>
<gene>
    <name evidence="10" type="ORF">PICST_88728</name>
</gene>
<dbReference type="GO" id="GO:0008079">
    <property type="term" value="F:translation termination factor activity"/>
    <property type="evidence" value="ECO:0007669"/>
    <property type="project" value="EnsemblFungi"/>
</dbReference>
<dbReference type="Gene3D" id="3.40.50.300">
    <property type="entry name" value="P-loop containing nucleotide triphosphate hydrolases"/>
    <property type="match status" value="2"/>
</dbReference>
<dbReference type="InterPro" id="IPR023780">
    <property type="entry name" value="Chromo_domain"/>
</dbReference>
<keyword evidence="4" id="KW-0677">Repeat</keyword>
<dbReference type="OMA" id="EDHRKFG"/>
<dbReference type="FunFam" id="3.40.50.300:FF:000193">
    <property type="entry name" value="Probable Elongation factor 3"/>
    <property type="match status" value="1"/>
</dbReference>
<keyword evidence="6" id="KW-0067">ATP-binding</keyword>
<dbReference type="eggNOG" id="KOG0062">
    <property type="taxonomic scope" value="Eukaryota"/>
</dbReference>
<evidence type="ECO:0000256" key="7">
    <source>
        <dbReference type="SAM" id="MobiDB-lite"/>
    </source>
</evidence>
<dbReference type="SUPFAM" id="SSF48371">
    <property type="entry name" value="ARM repeat"/>
    <property type="match status" value="1"/>
</dbReference>
<comment type="subcellular location">
    <subcellularLocation>
        <location evidence="1">Cytoplasm</location>
    </subcellularLocation>
</comment>
<dbReference type="EMBL" id="CP000497">
    <property type="protein sequence ID" value="ABN65498.2"/>
    <property type="molecule type" value="Genomic_DNA"/>
</dbReference>
<dbReference type="InterPro" id="IPR047038">
    <property type="entry name" value="eEF3_chromodomain-like_sf"/>
</dbReference>
<feature type="domain" description="Chromo" evidence="8">
    <location>
        <begin position="886"/>
        <end position="947"/>
    </location>
</feature>
<dbReference type="InterPro" id="IPR027417">
    <property type="entry name" value="P-loop_NTPase"/>
</dbReference>
<dbReference type="InterPro" id="IPR003593">
    <property type="entry name" value="AAA+_ATPase"/>
</dbReference>
<dbReference type="Pfam" id="PF24984">
    <property type="entry name" value="HEAT_EF3_GNC1"/>
    <property type="match status" value="1"/>
</dbReference>
<feature type="domain" description="ABC transporter" evidence="9">
    <location>
        <begin position="514"/>
        <end position="730"/>
    </location>
</feature>
<evidence type="ECO:0000256" key="1">
    <source>
        <dbReference type="ARBA" id="ARBA00004496"/>
    </source>
</evidence>
<dbReference type="FunCoup" id="A3LS42">
    <property type="interactions" value="288"/>
</dbReference>
<accession>A3LS42</accession>
<dbReference type="PANTHER" id="PTHR19211">
    <property type="entry name" value="ATP-BINDING TRANSPORT PROTEIN-RELATED"/>
    <property type="match status" value="1"/>
</dbReference>
<dbReference type="RefSeq" id="XP_001383527.2">
    <property type="nucleotide sequence ID" value="XM_001383490.1"/>
</dbReference>
<feature type="compositionally biased region" description="Polar residues" evidence="7">
    <location>
        <begin position="24"/>
        <end position="58"/>
    </location>
</feature>
<evidence type="ECO:0000259" key="8">
    <source>
        <dbReference type="PROSITE" id="PS50013"/>
    </source>
</evidence>
<dbReference type="GO" id="GO:0043022">
    <property type="term" value="F:ribosome binding"/>
    <property type="evidence" value="ECO:0007669"/>
    <property type="project" value="EnsemblFungi"/>
</dbReference>
<dbReference type="InterPro" id="IPR016024">
    <property type="entry name" value="ARM-type_fold"/>
</dbReference>
<dbReference type="Pfam" id="PF00005">
    <property type="entry name" value="ABC_tran"/>
    <property type="match status" value="2"/>
</dbReference>
<feature type="compositionally biased region" description="Polar residues" evidence="7">
    <location>
        <begin position="1"/>
        <end position="16"/>
    </location>
</feature>
<comment type="similarity">
    <text evidence="2">Belongs to the ABC transporter superfamily. ABCF family. EF3 subfamily.</text>
</comment>
<feature type="region of interest" description="Disordered" evidence="7">
    <location>
        <begin position="1"/>
        <end position="66"/>
    </location>
</feature>
<dbReference type="AlphaFoldDB" id="A3LS42"/>
<dbReference type="Pfam" id="PF24988">
    <property type="entry name" value="NEW1_HB"/>
    <property type="match status" value="1"/>
</dbReference>
<dbReference type="GO" id="GO:0016973">
    <property type="term" value="P:poly(A)+ mRNA export from nucleus"/>
    <property type="evidence" value="ECO:0007669"/>
    <property type="project" value="EnsemblFungi"/>
</dbReference>
<dbReference type="KEGG" id="pic:PICST_88728"/>
<evidence type="ECO:0000256" key="5">
    <source>
        <dbReference type="ARBA" id="ARBA00022741"/>
    </source>
</evidence>
<evidence type="ECO:0000256" key="4">
    <source>
        <dbReference type="ARBA" id="ARBA00022737"/>
    </source>
</evidence>
<dbReference type="GO" id="GO:0006449">
    <property type="term" value="P:regulation of translational termination"/>
    <property type="evidence" value="ECO:0007669"/>
    <property type="project" value="EnsemblFungi"/>
</dbReference>
<dbReference type="HOGENOM" id="CLU_002848_0_1_1"/>
<dbReference type="Pfam" id="PF24987">
    <property type="entry name" value="HEAT_EF3_N"/>
    <property type="match status" value="1"/>
</dbReference>
<evidence type="ECO:0000313" key="10">
    <source>
        <dbReference type="EMBL" id="ABN65498.2"/>
    </source>
</evidence>
<dbReference type="InParanoid" id="A3LS42"/>
<evidence type="ECO:0000256" key="6">
    <source>
        <dbReference type="ARBA" id="ARBA00022840"/>
    </source>
</evidence>
<dbReference type="FunFam" id="2.40.50.990:FF:000002">
    <property type="entry name" value="mRNA export factor elf1"/>
    <property type="match status" value="1"/>
</dbReference>
<dbReference type="Gene3D" id="2.40.50.990">
    <property type="match status" value="1"/>
</dbReference>
<dbReference type="InterPro" id="IPR011989">
    <property type="entry name" value="ARM-like"/>
</dbReference>
<dbReference type="InterPro" id="IPR050611">
    <property type="entry name" value="ABCF"/>
</dbReference>
<dbReference type="InterPro" id="IPR000953">
    <property type="entry name" value="Chromo/chromo_shadow_dom"/>
</dbReference>
<dbReference type="CDD" id="cd03221">
    <property type="entry name" value="ABCF_EF-3"/>
    <property type="match status" value="1"/>
</dbReference>
<protein>
    <submittedName>
        <fullName evidence="10">Uncharacterized protein</fullName>
    </submittedName>
</protein>
<dbReference type="SUPFAM" id="SSF52540">
    <property type="entry name" value="P-loop containing nucleoside triphosphate hydrolases"/>
    <property type="match status" value="2"/>
</dbReference>
<sequence length="1141" mass="126651">MSQSFDDFLKQQQGQKGSAGRGNSRFTNNQGNYQAGGSFPQTPNESLPNSGTATPKTPNANASSTSLNSLSSALSKLNVGDVPFQENLANLDKAAKIADVRPEVDAITETFVVESISSVNEYKLNNIVKSLAKPKNSAFVREASLLIIQQLAVKLGGQTPKESYLVQFFSTAYDLFADKDKNVVKAAKSATDTLYGIFPVEALGTIVLDEFLKYLSSSAKWNSKVAALATFDRLVEEVPADLLELTFVRAVPVLTDLATDFKPELAKHGLSSLKKFVKVLDNLDLQNKYDLIVETLADPSKVTECIKNLSSVTFVAEVTEPALSLLVPILDKSLKMSSSSNDQLRQTVTVTENLTRLVNNKREIETFIPILLPGVEKVVNNASLPEVRDLGAKALKVLKDAESEQTDGKFHGRITLEQAQKFYIENLDSESAAIVHTLDFSDDIIAQYLSKVLQADAHVNDWKRLKEYLELLVNTSESISEEQKNQYVDKVIENLRNLYDADTGKSNEDDDGAIEIVNADFSLAYGSRMLLNKTTLRLLKGHRYGLCGRNGAGKSTLMRAISKGQLEGFPSADELRTCFVEHKLQGSEADMDLVSFIASDPELAGIERSQISEALINVGFTQERLEQQVGSLSGGWKMKLELARAMLMKADVLLLDEPTNHLDVANVKWLEDYLVEHTEITSLIVSHDSGFLDAVCTDIIHYENKKLAYYKGNLSEFVKVKPEGKSYYTLSDSVVQMHFPPPGILTGVKSNTRSVARMSNVTFCYPGAAKPQMKNVSCSLSLSSRVGIIGPNGAGKSTLIKLLTGELVPNEGKVEKHPNLRIGYIAQHALQHVEQHKEKTANQYLQWRYRFGDDREVLLKDSRKISEEEKEQMAKEIDVDDGRGPRAIEAIVGRQKLKKSFQYEVKWKFWLPKYNSWVPREVLLEHGFDKLIQNFDDHEASREGLGYRELTPSVIRKHFEDVGLDGDIADHTPMGSLSGGQLVKVVIAGAMWNNPHLLVLDEPTNYLDRDSLGGLAMAIREWAGGVVMISHNNEFVGALCPEQWHVANGEFIQKGTVAVDNARFEDQGGDSTGTSPAISRSSTPRPDDDDSPANIKVRQRKKKMTRNEKKLQAERRRLRYIEWLSSPKGTPKPIDTDDEDE</sequence>
<keyword evidence="3" id="KW-0963">Cytoplasm</keyword>
<dbReference type="Gene3D" id="1.25.10.10">
    <property type="entry name" value="Leucine-rich Repeat Variant"/>
    <property type="match status" value="1"/>
</dbReference>
<dbReference type="InterPro" id="IPR015688">
    <property type="entry name" value="eEF3_ABC2_chromodomain-like"/>
</dbReference>
<dbReference type="PROSITE" id="PS50893">
    <property type="entry name" value="ABC_TRANSPORTER_2"/>
    <property type="match status" value="2"/>
</dbReference>
<dbReference type="OrthoDB" id="2110130at2759"/>
<dbReference type="PROSITE" id="PS00211">
    <property type="entry name" value="ABC_TRANSPORTER_1"/>
    <property type="match status" value="2"/>
</dbReference>
<dbReference type="CDD" id="cd18626">
    <property type="entry name" value="CD_eEF3"/>
    <property type="match status" value="1"/>
</dbReference>
<dbReference type="GO" id="GO:0005737">
    <property type="term" value="C:cytoplasm"/>
    <property type="evidence" value="ECO:0007669"/>
    <property type="project" value="UniProtKB-SubCell"/>
</dbReference>
<proteinExistence type="inferred from homology"/>
<keyword evidence="5" id="KW-0547">Nucleotide-binding</keyword>
<evidence type="ECO:0000313" key="11">
    <source>
        <dbReference type="Proteomes" id="UP000002258"/>
    </source>
</evidence>
<dbReference type="GO" id="GO:0042274">
    <property type="term" value="P:ribosomal small subunit biogenesis"/>
    <property type="evidence" value="ECO:0007669"/>
    <property type="project" value="EnsemblFungi"/>
</dbReference>
<dbReference type="SMART" id="SM00382">
    <property type="entry name" value="AAA"/>
    <property type="match status" value="2"/>
</dbReference>
<evidence type="ECO:0000259" key="9">
    <source>
        <dbReference type="PROSITE" id="PS50893"/>
    </source>
</evidence>
<reference evidence="10 11" key="1">
    <citation type="journal article" date="2007" name="Nat. Biotechnol.">
        <title>Genome sequence of the lignocellulose-bioconverting and xylose-fermenting yeast Pichia stipitis.</title>
        <authorList>
            <person name="Jeffries T.W."/>
            <person name="Grigoriev I.V."/>
            <person name="Grimwood J."/>
            <person name="Laplaza J.M."/>
            <person name="Aerts A."/>
            <person name="Salamov A."/>
            <person name="Schmutz J."/>
            <person name="Lindquist E."/>
            <person name="Dehal P."/>
            <person name="Shapiro H."/>
            <person name="Jin Y.S."/>
            <person name="Passoth V."/>
            <person name="Richardson P.M."/>
        </authorList>
    </citation>
    <scope>NUCLEOTIDE SEQUENCE [LARGE SCALE GENOMIC DNA]</scope>
    <source>
        <strain evidence="11">ATCC 58785 / CBS 6054 / NBRC 10063 / NRRL Y-11545</strain>
    </source>
</reference>
<dbReference type="SMART" id="SM00298">
    <property type="entry name" value="CHROMO"/>
    <property type="match status" value="1"/>
</dbReference>
<dbReference type="Proteomes" id="UP000002258">
    <property type="component" value="Chromosome 3"/>
</dbReference>
<dbReference type="GeneID" id="4837938"/>
<dbReference type="GO" id="GO:0005524">
    <property type="term" value="F:ATP binding"/>
    <property type="evidence" value="ECO:0007669"/>
    <property type="project" value="UniProtKB-KW"/>
</dbReference>